<evidence type="ECO:0000256" key="2">
    <source>
        <dbReference type="ARBA" id="ARBA00035032"/>
    </source>
</evidence>
<dbReference type="Pfam" id="PF02171">
    <property type="entry name" value="Piwi"/>
    <property type="match status" value="1"/>
</dbReference>
<dbReference type="EMBL" id="UPXZ01000025">
    <property type="protein sequence ID" value="VBB45780.1"/>
    <property type="molecule type" value="Genomic_DNA"/>
</dbReference>
<proteinExistence type="inferred from homology"/>
<dbReference type="SUPFAM" id="SSF53098">
    <property type="entry name" value="Ribonuclease H-like"/>
    <property type="match status" value="1"/>
</dbReference>
<dbReference type="PROSITE" id="PS50822">
    <property type="entry name" value="PIWI"/>
    <property type="match status" value="1"/>
</dbReference>
<gene>
    <name evidence="4" type="ORF">TRIP_D310175</name>
</gene>
<dbReference type="AlphaFoldDB" id="A0A653ACJ5"/>
<protein>
    <recommendedName>
        <fullName evidence="2">Protein argonaute</fullName>
    </recommendedName>
</protein>
<dbReference type="InterPro" id="IPR003165">
    <property type="entry name" value="Piwi"/>
</dbReference>
<name>A0A653ACJ5_9BACT</name>
<reference evidence="4" key="1">
    <citation type="submission" date="2018-07" db="EMBL/GenBank/DDBJ databases">
        <authorList>
            <consortium name="Genoscope - CEA"/>
            <person name="William W."/>
        </authorList>
    </citation>
    <scope>NUCLEOTIDE SEQUENCE</scope>
    <source>
        <strain evidence="4">IK1</strain>
    </source>
</reference>
<dbReference type="Gene3D" id="3.40.50.2300">
    <property type="match status" value="1"/>
</dbReference>
<evidence type="ECO:0000313" key="4">
    <source>
        <dbReference type="EMBL" id="VBB45780.1"/>
    </source>
</evidence>
<dbReference type="GO" id="GO:0003676">
    <property type="term" value="F:nucleic acid binding"/>
    <property type="evidence" value="ECO:0007669"/>
    <property type="project" value="InterPro"/>
</dbReference>
<dbReference type="Gene3D" id="3.30.420.10">
    <property type="entry name" value="Ribonuclease H-like superfamily/Ribonuclease H"/>
    <property type="match status" value="1"/>
</dbReference>
<dbReference type="SMART" id="SM00950">
    <property type="entry name" value="Piwi"/>
    <property type="match status" value="1"/>
</dbReference>
<comment type="similarity">
    <text evidence="1">Belongs to the argonaute family. Long pAgo subfamily.</text>
</comment>
<sequence length="729" mass="84249">MAESLFTNTLAFEFPKEPKIFYFSKEDRTGVPLTKLSHQLFPCNIKKIFPDISNADIIYTSFCKKLDGFKPLSIDFAKDNFSLIKRYYNREIKHYFSVKNILVEPTFIKDNQVWLHSTDATAKKIKGCEVYDRFTIKVNYNHFFNTPEIVLSYDRQAKVYKKSVATFLSEHDNSNENLFDVTPENAFNPADLLIKVVYVSYYGNDNKYKNMQVTKYSRLKEWIENGEEVDFKHVYPIINNRLGAFLGYDEEEEENGSQYIKKNRYTKYLSKIFGFKNKYLSTTEFKKIIPVSDTFTQVTPGTTSPDSKQLIFGKNRRDMIPQRGVNNGPFKQPRHTNIQMFFIVPREHVTNTNDLSTYLRKGYKAFGGLFKYTDVPVSLAPKNFNLAFENLENPLPEIENKLDDVDFTGAKYLAIYLTPIGKNTKAKEQRNIYYKVKEALLKRNISSQCIETDKMLTVLKTDAENGKDAFAYTLQNIAIAINAKLGGTPWRIAVPEYRELIIGIGAFKHTDTNVQYIGSAFSFDNTGAFNSFEYFHKDELKELVGSIESAIIDYRNTIANLERLVIHYYKDMREDEVEIIEDMLYNIGVDVPVFVVSINKTESEDIVVFDDNFAEKMPYSGRYINLGNNTYLLCNNTRYSDNNTRSIEGYPFPVKLKIKCHSDSSLLTTPTINGLIDQVYQFSRIYWKSVKQQNLPVTIKYPEMVAQIAPHFTTGSIPSNIGKDNLWFL</sequence>
<feature type="domain" description="Piwi" evidence="3">
    <location>
        <begin position="412"/>
        <end position="714"/>
    </location>
</feature>
<accession>A0A653ACJ5</accession>
<evidence type="ECO:0000259" key="3">
    <source>
        <dbReference type="PROSITE" id="PS50822"/>
    </source>
</evidence>
<evidence type="ECO:0000256" key="1">
    <source>
        <dbReference type="ARBA" id="ARBA00035012"/>
    </source>
</evidence>
<dbReference type="InterPro" id="IPR036397">
    <property type="entry name" value="RNaseH_sf"/>
</dbReference>
<dbReference type="InterPro" id="IPR012337">
    <property type="entry name" value="RNaseH-like_sf"/>
</dbReference>
<organism evidence="4">
    <name type="scientific">uncultured Paludibacter sp</name>
    <dbReference type="NCBI Taxonomy" id="497635"/>
    <lineage>
        <taxon>Bacteria</taxon>
        <taxon>Pseudomonadati</taxon>
        <taxon>Bacteroidota</taxon>
        <taxon>Bacteroidia</taxon>
        <taxon>Bacteroidales</taxon>
        <taxon>Paludibacteraceae</taxon>
        <taxon>Paludibacter</taxon>
        <taxon>environmental samples</taxon>
    </lineage>
</organism>